<dbReference type="PANTHER" id="PTHR46353">
    <property type="entry name" value="ZINC FINGER PROTEIN 5"/>
    <property type="match status" value="1"/>
</dbReference>
<keyword evidence="1" id="KW-0863">Zinc-finger</keyword>
<dbReference type="InterPro" id="IPR036236">
    <property type="entry name" value="Znf_C2H2_sf"/>
</dbReference>
<reference evidence="3 4" key="1">
    <citation type="submission" date="2021-09" db="EMBL/GenBank/DDBJ databases">
        <title>Genomic insights and catalytic innovation underlie evolution of tropane alkaloids biosynthesis.</title>
        <authorList>
            <person name="Wang Y.-J."/>
            <person name="Tian T."/>
            <person name="Huang J.-P."/>
            <person name="Huang S.-X."/>
        </authorList>
    </citation>
    <scope>NUCLEOTIDE SEQUENCE [LARGE SCALE GENOMIC DNA]</scope>
    <source>
        <strain evidence="3">KIB-2018</strain>
        <tissue evidence="3">Leaf</tissue>
    </source>
</reference>
<evidence type="ECO:0000313" key="3">
    <source>
        <dbReference type="EMBL" id="KAJ8773829.1"/>
    </source>
</evidence>
<organism evidence="3 4">
    <name type="scientific">Erythroxylum novogranatense</name>
    <dbReference type="NCBI Taxonomy" id="1862640"/>
    <lineage>
        <taxon>Eukaryota</taxon>
        <taxon>Viridiplantae</taxon>
        <taxon>Streptophyta</taxon>
        <taxon>Embryophyta</taxon>
        <taxon>Tracheophyta</taxon>
        <taxon>Spermatophyta</taxon>
        <taxon>Magnoliopsida</taxon>
        <taxon>eudicotyledons</taxon>
        <taxon>Gunneridae</taxon>
        <taxon>Pentapetalae</taxon>
        <taxon>rosids</taxon>
        <taxon>fabids</taxon>
        <taxon>Malpighiales</taxon>
        <taxon>Erythroxylaceae</taxon>
        <taxon>Erythroxylum</taxon>
    </lineage>
</organism>
<dbReference type="EMBL" id="JAIWQS010000001">
    <property type="protein sequence ID" value="KAJ8773829.1"/>
    <property type="molecule type" value="Genomic_DNA"/>
</dbReference>
<dbReference type="InterPro" id="IPR044299">
    <property type="entry name" value="GIS3/ZFP5/ZFP6"/>
</dbReference>
<protein>
    <recommendedName>
        <fullName evidence="2">C2H2-type domain-containing protein</fullName>
    </recommendedName>
</protein>
<dbReference type="GO" id="GO:0009740">
    <property type="term" value="P:gibberellic acid mediated signaling pathway"/>
    <property type="evidence" value="ECO:0007669"/>
    <property type="project" value="TreeGrafter"/>
</dbReference>
<comment type="caution">
    <text evidence="3">The sequence shown here is derived from an EMBL/GenBank/DDBJ whole genome shotgun (WGS) entry which is preliminary data.</text>
</comment>
<dbReference type="Proteomes" id="UP001159364">
    <property type="component" value="Linkage Group LG01"/>
</dbReference>
<accession>A0AAV8U6L8</accession>
<keyword evidence="1" id="KW-0862">Zinc</keyword>
<gene>
    <name evidence="3" type="ORF">K2173_008292</name>
</gene>
<dbReference type="AlphaFoldDB" id="A0AAV8U6L8"/>
<dbReference type="PROSITE" id="PS50157">
    <property type="entry name" value="ZINC_FINGER_C2H2_2"/>
    <property type="match status" value="1"/>
</dbReference>
<feature type="domain" description="C2H2-type" evidence="2">
    <location>
        <begin position="86"/>
        <end position="113"/>
    </location>
</feature>
<keyword evidence="4" id="KW-1185">Reference proteome</keyword>
<proteinExistence type="predicted"/>
<evidence type="ECO:0000256" key="1">
    <source>
        <dbReference type="PROSITE-ProRule" id="PRU00042"/>
    </source>
</evidence>
<dbReference type="GO" id="GO:0005634">
    <property type="term" value="C:nucleus"/>
    <property type="evidence" value="ECO:0007669"/>
    <property type="project" value="TreeGrafter"/>
</dbReference>
<keyword evidence="1" id="KW-0479">Metal-binding</keyword>
<dbReference type="GO" id="GO:0003700">
    <property type="term" value="F:DNA-binding transcription factor activity"/>
    <property type="evidence" value="ECO:0007669"/>
    <property type="project" value="TreeGrafter"/>
</dbReference>
<sequence length="242" mass="27465">MEKEASNMHSSTLEAENCQSADSSVQKQLKLFGFVLNPHNERCQKVLVEGDESVNSSLTISSDHKEKPVLKEKKSCSGDQADDKKFECQYCFKEFANSQALGGHQNAHKKERLKKKRLQLQARKASISYYLQPFQNNVSYNYKTSTPWLYDPSCCNNPEFSVYEESHISFSPYDQECYHLNASQEPAWYAVPVQVPLQQDTCLLNLTPTERSAENRPVIMKSSAFSASKQTSKSLDLELGLN</sequence>
<dbReference type="GO" id="GO:0010090">
    <property type="term" value="P:trichome morphogenesis"/>
    <property type="evidence" value="ECO:0007669"/>
    <property type="project" value="InterPro"/>
</dbReference>
<dbReference type="GO" id="GO:0000976">
    <property type="term" value="F:transcription cis-regulatory region binding"/>
    <property type="evidence" value="ECO:0007669"/>
    <property type="project" value="TreeGrafter"/>
</dbReference>
<name>A0AAV8U6L8_9ROSI</name>
<dbReference type="SUPFAM" id="SSF57667">
    <property type="entry name" value="beta-beta-alpha zinc fingers"/>
    <property type="match status" value="1"/>
</dbReference>
<dbReference type="Gene3D" id="3.30.160.60">
    <property type="entry name" value="Classic Zinc Finger"/>
    <property type="match status" value="1"/>
</dbReference>
<dbReference type="InterPro" id="IPR013087">
    <property type="entry name" value="Znf_C2H2_type"/>
</dbReference>
<dbReference type="PANTHER" id="PTHR46353:SF5">
    <property type="entry name" value="ZINC FINGER PROTEIN 5"/>
    <property type="match status" value="1"/>
</dbReference>
<evidence type="ECO:0000313" key="4">
    <source>
        <dbReference type="Proteomes" id="UP001159364"/>
    </source>
</evidence>
<dbReference type="GO" id="GO:0008270">
    <property type="term" value="F:zinc ion binding"/>
    <property type="evidence" value="ECO:0007669"/>
    <property type="project" value="UniProtKB-KW"/>
</dbReference>
<dbReference type="PROSITE" id="PS00028">
    <property type="entry name" value="ZINC_FINGER_C2H2_1"/>
    <property type="match status" value="1"/>
</dbReference>
<dbReference type="GO" id="GO:0009736">
    <property type="term" value="P:cytokinin-activated signaling pathway"/>
    <property type="evidence" value="ECO:0007669"/>
    <property type="project" value="TreeGrafter"/>
</dbReference>
<evidence type="ECO:0000259" key="2">
    <source>
        <dbReference type="PROSITE" id="PS50157"/>
    </source>
</evidence>